<dbReference type="OrthoDB" id="8946715at2"/>
<gene>
    <name evidence="1" type="ORF">PTE30175_02438</name>
</gene>
<keyword evidence="2" id="KW-1185">Reference proteome</keyword>
<reference evidence="1 2" key="1">
    <citation type="submission" date="2019-08" db="EMBL/GenBank/DDBJ databases">
        <authorList>
            <person name="Peeters C."/>
        </authorList>
    </citation>
    <scope>NUCLEOTIDE SEQUENCE [LARGE SCALE GENOMIC DNA]</scope>
    <source>
        <strain evidence="1 2">LMG 30175</strain>
    </source>
</reference>
<proteinExistence type="predicted"/>
<protein>
    <submittedName>
        <fullName evidence="1">Uncharacterized protein</fullName>
    </submittedName>
</protein>
<dbReference type="EMBL" id="CABPRZ010000008">
    <property type="protein sequence ID" value="VVE08479.1"/>
    <property type="molecule type" value="Genomic_DNA"/>
</dbReference>
<name>A0A5E4VAS8_9BURK</name>
<evidence type="ECO:0000313" key="2">
    <source>
        <dbReference type="Proteomes" id="UP000414233"/>
    </source>
</evidence>
<organism evidence="1 2">
    <name type="scientific">Pandoraea terrae</name>
    <dbReference type="NCBI Taxonomy" id="1537710"/>
    <lineage>
        <taxon>Bacteria</taxon>
        <taxon>Pseudomonadati</taxon>
        <taxon>Pseudomonadota</taxon>
        <taxon>Betaproteobacteria</taxon>
        <taxon>Burkholderiales</taxon>
        <taxon>Burkholderiaceae</taxon>
        <taxon>Pandoraea</taxon>
    </lineage>
</organism>
<dbReference type="Gene3D" id="6.10.290.10">
    <property type="match status" value="1"/>
</dbReference>
<evidence type="ECO:0000313" key="1">
    <source>
        <dbReference type="EMBL" id="VVE08479.1"/>
    </source>
</evidence>
<dbReference type="RefSeq" id="WP_150697289.1">
    <property type="nucleotide sequence ID" value="NZ_CABPRZ010000008.1"/>
</dbReference>
<accession>A0A5E4VAS8</accession>
<sequence length="126" mass="14415">MEFNRVGGLLVALAKENGLTSDDLEAFDEQDDMEWRLPFWGDLDESFNDDAARLQSALDLYEKALAQGDKLTACAGLIRACGYAHNLMSFFDALRHDLNKASLDARFNWPKFPEGYKIPRCYHYEE</sequence>
<dbReference type="Pfam" id="PF21593">
    <property type="entry name" value="DUF6853"/>
    <property type="match status" value="1"/>
</dbReference>
<dbReference type="AlphaFoldDB" id="A0A5E4VAS8"/>
<dbReference type="Proteomes" id="UP000414233">
    <property type="component" value="Unassembled WGS sequence"/>
</dbReference>
<dbReference type="InterPro" id="IPR049276">
    <property type="entry name" value="DUF6853"/>
</dbReference>